<reference evidence="3" key="1">
    <citation type="submission" date="2018-12" db="EMBL/GenBank/DDBJ databases">
        <title>Genome sequencing of Streptococcus sp. KCOM 2412 (= ChDC F135).</title>
        <authorList>
            <person name="Kook J.-K."/>
            <person name="Park S.-N."/>
            <person name="Lim Y.K."/>
        </authorList>
    </citation>
    <scope>NUCLEOTIDE SEQUENCE [LARGE SCALE GENOMIC DNA]</scope>
    <source>
        <strain evidence="3">KCOM 2412</strain>
    </source>
</reference>
<dbReference type="InterPro" id="IPR003540">
    <property type="entry name" value="ADP-ribosyltransferase"/>
</dbReference>
<protein>
    <recommendedName>
        <fullName evidence="1">ADP ribosyltransferase domain-containing protein</fullName>
    </recommendedName>
</protein>
<dbReference type="AlphaFoldDB" id="A0A3Q9F351"/>
<dbReference type="EMBL" id="CP034543">
    <property type="protein sequence ID" value="AZQ41980.1"/>
    <property type="molecule type" value="Genomic_DNA"/>
</dbReference>
<dbReference type="Gene3D" id="3.90.176.10">
    <property type="entry name" value="Toxin ADP-ribosyltransferase, Chain A, domain 1"/>
    <property type="match status" value="1"/>
</dbReference>
<dbReference type="Proteomes" id="UP000272924">
    <property type="component" value="Chromosome"/>
</dbReference>
<gene>
    <name evidence="2" type="ORF">EHW89_05715</name>
</gene>
<accession>A0A3Q9F351</accession>
<dbReference type="RefSeq" id="WP_126467218.1">
    <property type="nucleotide sequence ID" value="NZ_CP034543.1"/>
</dbReference>
<dbReference type="GO" id="GO:0005576">
    <property type="term" value="C:extracellular region"/>
    <property type="evidence" value="ECO:0007669"/>
    <property type="project" value="InterPro"/>
</dbReference>
<evidence type="ECO:0000313" key="3">
    <source>
        <dbReference type="Proteomes" id="UP000272924"/>
    </source>
</evidence>
<evidence type="ECO:0000313" key="2">
    <source>
        <dbReference type="EMBL" id="AZQ41980.1"/>
    </source>
</evidence>
<proteinExistence type="predicted"/>
<dbReference type="KEGG" id="spei:EHW89_05715"/>
<dbReference type="SUPFAM" id="SSF56399">
    <property type="entry name" value="ADP-ribosylation"/>
    <property type="match status" value="1"/>
</dbReference>
<sequence>MNYINFVNNKKDEISPYRISTSNNNEKYFEALERYCGSRHDRINEYLRTNNIKNGDKNILCQTINSIKCLDEIINEAPQEEYKVLYRVIDKEFYKKLMSSSSFKERGYLSTSKMERWAKDKADQEDKVVIKLYVEKDVKRIDISQINYGTLSGRTEYEVLLQRGTILKRDSSSDDTFIVSLPNQCLFLKKFWGKGG</sequence>
<organism evidence="2 3">
    <name type="scientific">Streptococcus periodonticum</name>
    <dbReference type="NCBI Taxonomy" id="2490633"/>
    <lineage>
        <taxon>Bacteria</taxon>
        <taxon>Bacillati</taxon>
        <taxon>Bacillota</taxon>
        <taxon>Bacilli</taxon>
        <taxon>Lactobacillales</taxon>
        <taxon>Streptococcaceae</taxon>
        <taxon>Streptococcus</taxon>
    </lineage>
</organism>
<name>A0A3Q9F351_9STRE</name>
<keyword evidence="3" id="KW-1185">Reference proteome</keyword>
<dbReference type="PROSITE" id="PS51996">
    <property type="entry name" value="TR_MART"/>
    <property type="match status" value="1"/>
</dbReference>
<feature type="domain" description="ADP ribosyltransferase" evidence="1">
    <location>
        <begin position="26"/>
        <end position="168"/>
    </location>
</feature>
<dbReference type="Pfam" id="PF03496">
    <property type="entry name" value="ADPrib_exo_Tox"/>
    <property type="match status" value="1"/>
</dbReference>
<evidence type="ECO:0000259" key="1">
    <source>
        <dbReference type="Pfam" id="PF03496"/>
    </source>
</evidence>